<proteinExistence type="predicted"/>
<keyword evidence="1" id="KW-0472">Membrane</keyword>
<dbReference type="AlphaFoldDB" id="A0A2R8FAR9"/>
<sequence length="138" mass="14900">MYIDVSSQPFAITSLPQFITNLKACIPVYNISVGVSRILATYDEKVLSSNEKTEKPSSISSLRLWEHRVRGIMEILGLGIVLCAVEILGLAVGAILAGVLCLIVLLGYGLFCIVSVVGGGILYLGWELVDAVRSTCRR</sequence>
<evidence type="ECO:0000313" key="2">
    <source>
        <dbReference type="EMBL" id="SPN73422.1"/>
    </source>
</evidence>
<name>A0A2R8FAR9_9CHLA</name>
<feature type="transmembrane region" description="Helical" evidence="1">
    <location>
        <begin position="75"/>
        <end position="99"/>
    </location>
</feature>
<gene>
    <name evidence="2" type="ORF">C10C_0248</name>
</gene>
<evidence type="ECO:0000256" key="1">
    <source>
        <dbReference type="SAM" id="Phobius"/>
    </source>
</evidence>
<protein>
    <submittedName>
        <fullName evidence="2">Uncharacterized protein</fullName>
    </submittedName>
</protein>
<organism evidence="2 3">
    <name type="scientific">Chlamydia serpentis</name>
    <dbReference type="NCBI Taxonomy" id="1967782"/>
    <lineage>
        <taxon>Bacteria</taxon>
        <taxon>Pseudomonadati</taxon>
        <taxon>Chlamydiota</taxon>
        <taxon>Chlamydiia</taxon>
        <taxon>Chlamydiales</taxon>
        <taxon>Chlamydiaceae</taxon>
        <taxon>Chlamydia/Chlamydophila group</taxon>
        <taxon>Chlamydia</taxon>
    </lineage>
</organism>
<reference evidence="3" key="1">
    <citation type="submission" date="2017-11" db="EMBL/GenBank/DDBJ databases">
        <authorList>
            <person name="Seth-Smith MB H."/>
        </authorList>
    </citation>
    <scope>NUCLEOTIDE SEQUENCE [LARGE SCALE GENOMIC DNA]</scope>
</reference>
<keyword evidence="1" id="KW-0812">Transmembrane</keyword>
<accession>A0A2R8FAR9</accession>
<keyword evidence="3" id="KW-1185">Reference proteome</keyword>
<dbReference type="Proteomes" id="UP000244926">
    <property type="component" value="Chromosome I"/>
</dbReference>
<keyword evidence="1" id="KW-1133">Transmembrane helix</keyword>
<dbReference type="EMBL" id="LT993738">
    <property type="protein sequence ID" value="SPN73422.1"/>
    <property type="molecule type" value="Genomic_DNA"/>
</dbReference>
<dbReference type="KEGG" id="csee:C10C_0248"/>
<evidence type="ECO:0000313" key="3">
    <source>
        <dbReference type="Proteomes" id="UP000244926"/>
    </source>
</evidence>
<feature type="transmembrane region" description="Helical" evidence="1">
    <location>
        <begin position="105"/>
        <end position="129"/>
    </location>
</feature>